<dbReference type="GO" id="GO:0016740">
    <property type="term" value="F:transferase activity"/>
    <property type="evidence" value="ECO:0007669"/>
    <property type="project" value="UniProtKB-KW"/>
</dbReference>
<proteinExistence type="predicted"/>
<organism evidence="1 2">
    <name type="scientific">Leptospira levettii</name>
    <dbReference type="NCBI Taxonomy" id="2023178"/>
    <lineage>
        <taxon>Bacteria</taxon>
        <taxon>Pseudomonadati</taxon>
        <taxon>Spirochaetota</taxon>
        <taxon>Spirochaetia</taxon>
        <taxon>Leptospirales</taxon>
        <taxon>Leptospiraceae</taxon>
        <taxon>Leptospira</taxon>
    </lineage>
</organism>
<reference evidence="2" key="1">
    <citation type="journal article" date="2019" name="PLoS Negl. Trop. Dis.">
        <title>Revisiting the worldwide diversity of Leptospira species in the environment.</title>
        <authorList>
            <person name="Vincent A.T."/>
            <person name="Schiettekatte O."/>
            <person name="Bourhy P."/>
            <person name="Veyrier F.J."/>
            <person name="Picardeau M."/>
        </authorList>
    </citation>
    <scope>NUCLEOTIDE SEQUENCE [LARGE SCALE GENOMIC DNA]</scope>
    <source>
        <strain evidence="2">201702449</strain>
    </source>
</reference>
<evidence type="ECO:0000313" key="2">
    <source>
        <dbReference type="Proteomes" id="UP000297352"/>
    </source>
</evidence>
<dbReference type="Proteomes" id="UP000297352">
    <property type="component" value="Unassembled WGS sequence"/>
</dbReference>
<dbReference type="EMBL" id="RQGI01000014">
    <property type="protein sequence ID" value="TGL73620.1"/>
    <property type="molecule type" value="Genomic_DNA"/>
</dbReference>
<gene>
    <name evidence="1" type="ORF">EHQ60_04115</name>
</gene>
<dbReference type="NCBIfam" id="TIGR04331">
    <property type="entry name" value="o_ant_LIC12162"/>
    <property type="match status" value="1"/>
</dbReference>
<evidence type="ECO:0000313" key="1">
    <source>
        <dbReference type="EMBL" id="TGL73620.1"/>
    </source>
</evidence>
<sequence length="602" mass="71488">MDPYKINDDCFGNSVLNYHLITTALEATWPNEGTNVLFLGEWCKLHSKKELWSKYNSITMPFHWDEKDKLFNDYQSLQVVYEKSLETLTTHLNLIHGEDQTSVYWRNIIGPWLGYFLQMVWDRYESLRLAFANYPITSVIMVGIDEESLIPNDMNDFYRFFGSDLWNQYLYQTIISFSNPDIAKKKEESFVFPKKIRGAKTLSPKEVIKQCFHWIFGSNAKSDSYFFISDYLGIKNSFLLQLKLGQFPKRFMEEEIPEFETNQELRRNWDIDLGESRFEQIVSKLIPNQIPKSYLEGYKSLKDHPSVKRWPLYPKIIFTSNSHIGYDLFKIWMSGKQQNGSQLVLSQHGGHYGIGKFSFHEDHEVTTANRYLTWGWKDPQHKNVIPSVCVKYGNQKKIKWDRDGDLLLVQNSMHRYSYWMYSSSQSSQVLDYLKDQFTFYKSLNSEVQDRSNVKLYPQDYGWEHERRWKEEFPKIQILDKQKQMKQILKTTRLFISTYNATTFLESMSLDIPTLIFWNPNHWEIREEAKPYFDGLKEVGIFFENPDECAKVVNQIWNDVETWWYDKKRQSSVTKFLNQYAKKSENFITELSKSIEVGSFGSH</sequence>
<accession>A0ABY2MRZ6</accession>
<name>A0ABY2MRZ6_9LEPT</name>
<protein>
    <submittedName>
        <fullName evidence="1">Transferase, LIC12162 family protein</fullName>
    </submittedName>
</protein>
<keyword evidence="1" id="KW-0808">Transferase</keyword>
<dbReference type="InterPro" id="IPR027603">
    <property type="entry name" value="LIC12162"/>
</dbReference>
<comment type="caution">
    <text evidence="1">The sequence shown here is derived from an EMBL/GenBank/DDBJ whole genome shotgun (WGS) entry which is preliminary data.</text>
</comment>
<keyword evidence="2" id="KW-1185">Reference proteome</keyword>